<name>A0A6J8BUF1_MYTCO</name>
<sequence length="165" mass="18516">MFYSTNTTLIQGQKTDEWVHLEYSPLSMVIGDILSNNSKGNNSGAEVDKQIKIIPDNLLKQDGDKLNQEPDSSLTDSLIEQLDKTLPVTDNGGTGTSDKDETENLSKNDDSSTNTENVETEETTETSNNINENTSDTQNVMIETLLEKQNYRKRKQMICEQVYIC</sequence>
<evidence type="ECO:0000256" key="1">
    <source>
        <dbReference type="SAM" id="MobiDB-lite"/>
    </source>
</evidence>
<evidence type="ECO:0000313" key="2">
    <source>
        <dbReference type="EMBL" id="CAC5386359.1"/>
    </source>
</evidence>
<proteinExistence type="predicted"/>
<evidence type="ECO:0000313" key="3">
    <source>
        <dbReference type="Proteomes" id="UP000507470"/>
    </source>
</evidence>
<gene>
    <name evidence="2" type="ORF">MCOR_21814</name>
</gene>
<accession>A0A6J8BUF1</accession>
<protein>
    <submittedName>
        <fullName evidence="2">Uncharacterized protein</fullName>
    </submittedName>
</protein>
<feature type="compositionally biased region" description="Basic and acidic residues" evidence="1">
    <location>
        <begin position="97"/>
        <end position="110"/>
    </location>
</feature>
<dbReference type="Proteomes" id="UP000507470">
    <property type="component" value="Unassembled WGS sequence"/>
</dbReference>
<reference evidence="2 3" key="1">
    <citation type="submission" date="2020-06" db="EMBL/GenBank/DDBJ databases">
        <authorList>
            <person name="Li R."/>
            <person name="Bekaert M."/>
        </authorList>
    </citation>
    <scope>NUCLEOTIDE SEQUENCE [LARGE SCALE GENOMIC DNA]</scope>
    <source>
        <strain evidence="3">wild</strain>
    </source>
</reference>
<keyword evidence="3" id="KW-1185">Reference proteome</keyword>
<dbReference type="EMBL" id="CACVKT020003870">
    <property type="protein sequence ID" value="CAC5386359.1"/>
    <property type="molecule type" value="Genomic_DNA"/>
</dbReference>
<feature type="region of interest" description="Disordered" evidence="1">
    <location>
        <begin position="61"/>
        <end position="136"/>
    </location>
</feature>
<dbReference type="AlphaFoldDB" id="A0A6J8BUF1"/>
<feature type="compositionally biased region" description="Low complexity" evidence="1">
    <location>
        <begin position="125"/>
        <end position="135"/>
    </location>
</feature>
<feature type="compositionally biased region" description="Polar residues" evidence="1">
    <location>
        <begin position="69"/>
        <end position="78"/>
    </location>
</feature>
<organism evidence="2 3">
    <name type="scientific">Mytilus coruscus</name>
    <name type="common">Sea mussel</name>
    <dbReference type="NCBI Taxonomy" id="42192"/>
    <lineage>
        <taxon>Eukaryota</taxon>
        <taxon>Metazoa</taxon>
        <taxon>Spiralia</taxon>
        <taxon>Lophotrochozoa</taxon>
        <taxon>Mollusca</taxon>
        <taxon>Bivalvia</taxon>
        <taxon>Autobranchia</taxon>
        <taxon>Pteriomorphia</taxon>
        <taxon>Mytilida</taxon>
        <taxon>Mytiloidea</taxon>
        <taxon>Mytilidae</taxon>
        <taxon>Mytilinae</taxon>
        <taxon>Mytilus</taxon>
    </lineage>
</organism>